<keyword evidence="2" id="KW-1185">Reference proteome</keyword>
<dbReference type="RefSeq" id="XP_056489154.1">
    <property type="nucleotide sequence ID" value="XM_056629852.1"/>
</dbReference>
<proteinExistence type="predicted"/>
<comment type="caution">
    <text evidence="1">The sequence shown here is derived from an EMBL/GenBank/DDBJ whole genome shotgun (WGS) entry which is preliminary data.</text>
</comment>
<organism evidence="1 2">
    <name type="scientific">Penicillium cosmopolitanum</name>
    <dbReference type="NCBI Taxonomy" id="1131564"/>
    <lineage>
        <taxon>Eukaryota</taxon>
        <taxon>Fungi</taxon>
        <taxon>Dikarya</taxon>
        <taxon>Ascomycota</taxon>
        <taxon>Pezizomycotina</taxon>
        <taxon>Eurotiomycetes</taxon>
        <taxon>Eurotiomycetidae</taxon>
        <taxon>Eurotiales</taxon>
        <taxon>Aspergillaceae</taxon>
        <taxon>Penicillium</taxon>
    </lineage>
</organism>
<reference evidence="1" key="1">
    <citation type="submission" date="2022-12" db="EMBL/GenBank/DDBJ databases">
        <authorList>
            <person name="Petersen C."/>
        </authorList>
    </citation>
    <scope>NUCLEOTIDE SEQUENCE</scope>
    <source>
        <strain evidence="1">IBT 29677</strain>
    </source>
</reference>
<dbReference type="OrthoDB" id="4367308at2759"/>
<name>A0A9W9W240_9EURO</name>
<evidence type="ECO:0000313" key="1">
    <source>
        <dbReference type="EMBL" id="KAJ5397102.1"/>
    </source>
</evidence>
<accession>A0A9W9W240</accession>
<dbReference type="Proteomes" id="UP001147747">
    <property type="component" value="Unassembled WGS sequence"/>
</dbReference>
<gene>
    <name evidence="1" type="ORF">N7509_005215</name>
</gene>
<evidence type="ECO:0000313" key="2">
    <source>
        <dbReference type="Proteomes" id="UP001147747"/>
    </source>
</evidence>
<dbReference type="AlphaFoldDB" id="A0A9W9W240"/>
<protein>
    <submittedName>
        <fullName evidence="1">Uncharacterized protein</fullName>
    </submittedName>
</protein>
<sequence>MSSNTLHRVFEGELYESWYPNSQRVNDPDDEPQRWRVVFMFEKSDARLTNNTDEDILDEAEIVVENWIENYRLREIRAPFCRQHIFGS</sequence>
<dbReference type="EMBL" id="JAPZBU010000006">
    <property type="protein sequence ID" value="KAJ5397102.1"/>
    <property type="molecule type" value="Genomic_DNA"/>
</dbReference>
<dbReference type="GeneID" id="81368832"/>
<reference evidence="1" key="2">
    <citation type="journal article" date="2023" name="IMA Fungus">
        <title>Comparative genomic study of the Penicillium genus elucidates a diverse pangenome and 15 lateral gene transfer events.</title>
        <authorList>
            <person name="Petersen C."/>
            <person name="Sorensen T."/>
            <person name="Nielsen M.R."/>
            <person name="Sondergaard T.E."/>
            <person name="Sorensen J.L."/>
            <person name="Fitzpatrick D.A."/>
            <person name="Frisvad J.C."/>
            <person name="Nielsen K.L."/>
        </authorList>
    </citation>
    <scope>NUCLEOTIDE SEQUENCE</scope>
    <source>
        <strain evidence="1">IBT 29677</strain>
    </source>
</reference>